<evidence type="ECO:0000259" key="1">
    <source>
        <dbReference type="SMART" id="SM00960"/>
    </source>
</evidence>
<organism evidence="2 3">
    <name type="scientific">Catenulispora acidiphila (strain DSM 44928 / JCM 14897 / NBRC 102108 / NRRL B-24433 / ID139908)</name>
    <dbReference type="NCBI Taxonomy" id="479433"/>
    <lineage>
        <taxon>Bacteria</taxon>
        <taxon>Bacillati</taxon>
        <taxon>Actinomycetota</taxon>
        <taxon>Actinomycetes</taxon>
        <taxon>Catenulisporales</taxon>
        <taxon>Catenulisporaceae</taxon>
        <taxon>Catenulispora</taxon>
    </lineage>
</organism>
<dbReference type="Gene3D" id="3.30.450.30">
    <property type="entry name" value="Dynein light chain 2a, cytoplasmic"/>
    <property type="match status" value="1"/>
</dbReference>
<dbReference type="eggNOG" id="COG2018">
    <property type="taxonomic scope" value="Bacteria"/>
</dbReference>
<feature type="domain" description="Roadblock/LAMTOR2" evidence="1">
    <location>
        <begin position="18"/>
        <end position="108"/>
    </location>
</feature>
<name>C7Q8W8_CATAD</name>
<evidence type="ECO:0000313" key="2">
    <source>
        <dbReference type="EMBL" id="ACU72288.1"/>
    </source>
</evidence>
<accession>C7Q8W8</accession>
<reference evidence="2 3" key="1">
    <citation type="journal article" date="2009" name="Stand. Genomic Sci.">
        <title>Complete genome sequence of Catenulispora acidiphila type strain (ID 139908).</title>
        <authorList>
            <person name="Copeland A."/>
            <person name="Lapidus A."/>
            <person name="Glavina Del Rio T."/>
            <person name="Nolan M."/>
            <person name="Lucas S."/>
            <person name="Chen F."/>
            <person name="Tice H."/>
            <person name="Cheng J.F."/>
            <person name="Bruce D."/>
            <person name="Goodwin L."/>
            <person name="Pitluck S."/>
            <person name="Mikhailova N."/>
            <person name="Pati A."/>
            <person name="Ivanova N."/>
            <person name="Mavromatis K."/>
            <person name="Chen A."/>
            <person name="Palaniappan K."/>
            <person name="Chain P."/>
            <person name="Land M."/>
            <person name="Hauser L."/>
            <person name="Chang Y.J."/>
            <person name="Jeffries C.D."/>
            <person name="Chertkov O."/>
            <person name="Brettin T."/>
            <person name="Detter J.C."/>
            <person name="Han C."/>
            <person name="Ali Z."/>
            <person name="Tindall B.J."/>
            <person name="Goker M."/>
            <person name="Bristow J."/>
            <person name="Eisen J.A."/>
            <person name="Markowitz V."/>
            <person name="Hugenholtz P."/>
            <person name="Kyrpides N.C."/>
            <person name="Klenk H.P."/>
        </authorList>
    </citation>
    <scope>NUCLEOTIDE SEQUENCE [LARGE SCALE GENOMIC DNA]</scope>
    <source>
        <strain evidence="3">DSM 44928 / JCM 14897 / NBRC 102108 / NRRL B-24433 / ID139908</strain>
    </source>
</reference>
<dbReference type="InterPro" id="IPR053141">
    <property type="entry name" value="Mycobact_SerProt_Inhib_Rv3364c"/>
</dbReference>
<dbReference type="RefSeq" id="WP_012787581.1">
    <property type="nucleotide sequence ID" value="NC_013131.1"/>
</dbReference>
<dbReference type="Pfam" id="PF03259">
    <property type="entry name" value="Robl_LC7"/>
    <property type="match status" value="1"/>
</dbReference>
<keyword evidence="3" id="KW-1185">Reference proteome</keyword>
<dbReference type="PANTHER" id="PTHR36222">
    <property type="entry name" value="SERINE PROTEASE INHIBITOR RV3364C"/>
    <property type="match status" value="1"/>
</dbReference>
<dbReference type="KEGG" id="cai:Caci_3382"/>
<proteinExistence type="predicted"/>
<protein>
    <submittedName>
        <fullName evidence="2">Roadblock/LC7 family protein</fullName>
    </submittedName>
</protein>
<dbReference type="PANTHER" id="PTHR36222:SF1">
    <property type="entry name" value="SERINE PROTEASE INHIBITOR RV3364C"/>
    <property type="match status" value="1"/>
</dbReference>
<dbReference type="EMBL" id="CP001700">
    <property type="protein sequence ID" value="ACU72288.1"/>
    <property type="molecule type" value="Genomic_DNA"/>
</dbReference>
<gene>
    <name evidence="2" type="ordered locus">Caci_3382</name>
</gene>
<dbReference type="Proteomes" id="UP000000851">
    <property type="component" value="Chromosome"/>
</dbReference>
<dbReference type="SUPFAM" id="SSF103196">
    <property type="entry name" value="Roadblock/LC7 domain"/>
    <property type="match status" value="1"/>
</dbReference>
<dbReference type="OrthoDB" id="5187023at2"/>
<dbReference type="InterPro" id="IPR004942">
    <property type="entry name" value="Roadblock/LAMTOR2_dom"/>
</dbReference>
<dbReference type="STRING" id="479433.Caci_3382"/>
<sequence length="146" mass="15249" precursor="true">MSDTPSRTGLSRQAQDFSWTVDAFVRQTEGVTDAIVVSADGLPIAVSDTRGPDAADRLSAIVSGLASLAGAVTTTEDLGPLNKIIMDLADGYLLVAAIGHRALLGVRAMKGSDLGTIAFEMTVYANQAGARLTPSLVHELQRARPL</sequence>
<evidence type="ECO:0000313" key="3">
    <source>
        <dbReference type="Proteomes" id="UP000000851"/>
    </source>
</evidence>
<dbReference type="AlphaFoldDB" id="C7Q8W8"/>
<dbReference type="SMART" id="SM00960">
    <property type="entry name" value="Robl_LC7"/>
    <property type="match status" value="1"/>
</dbReference>
<dbReference type="InParanoid" id="C7Q8W8"/>
<dbReference type="HOGENOM" id="CLU_094585_0_0_11"/>